<evidence type="ECO:0000256" key="8">
    <source>
        <dbReference type="SAM" id="MobiDB-lite"/>
    </source>
</evidence>
<evidence type="ECO:0000256" key="6">
    <source>
        <dbReference type="ARBA" id="ARBA00061250"/>
    </source>
</evidence>
<evidence type="ECO:0000256" key="3">
    <source>
        <dbReference type="ARBA" id="ARBA00023054"/>
    </source>
</evidence>
<evidence type="ECO:0000313" key="9">
    <source>
        <dbReference type="EMBL" id="CAH6793513.1"/>
    </source>
</evidence>
<keyword evidence="2" id="KW-0744">Spermatogenesis</keyword>
<feature type="compositionally biased region" description="Polar residues" evidence="8">
    <location>
        <begin position="860"/>
        <end position="872"/>
    </location>
</feature>
<dbReference type="GO" id="GO:0007283">
    <property type="term" value="P:spermatogenesis"/>
    <property type="evidence" value="ECO:0007669"/>
    <property type="project" value="UniProtKB-KW"/>
</dbReference>
<evidence type="ECO:0000256" key="4">
    <source>
        <dbReference type="ARBA" id="ARBA00023279"/>
    </source>
</evidence>
<reference evidence="9" key="1">
    <citation type="submission" date="2022-06" db="EMBL/GenBank/DDBJ databases">
        <authorList>
            <person name="Andreotti S."/>
            <person name="Wyler E."/>
        </authorList>
    </citation>
    <scope>NUCLEOTIDE SEQUENCE</scope>
</reference>
<dbReference type="AlphaFoldDB" id="A0AAU9ZNB1"/>
<keyword evidence="3" id="KW-0175">Coiled coil</keyword>
<dbReference type="GO" id="GO:0007338">
    <property type="term" value="P:single fertilization"/>
    <property type="evidence" value="ECO:0007669"/>
    <property type="project" value="UniProtKB-KW"/>
</dbReference>
<name>A0AAU9ZNB1_PHORO</name>
<keyword evidence="1" id="KW-0221">Differentiation</keyword>
<proteinExistence type="inferred from homology"/>
<evidence type="ECO:0000256" key="7">
    <source>
        <dbReference type="ARBA" id="ARBA00068656"/>
    </source>
</evidence>
<dbReference type="PANTHER" id="PTHR16078">
    <property type="entry name" value="COILED-COIL DOMAIN-CONTAINING PROTEIN 87"/>
    <property type="match status" value="1"/>
</dbReference>
<dbReference type="GO" id="GO:0030154">
    <property type="term" value="P:cell differentiation"/>
    <property type="evidence" value="ECO:0007669"/>
    <property type="project" value="UniProtKB-KW"/>
</dbReference>
<evidence type="ECO:0000256" key="5">
    <source>
        <dbReference type="ARBA" id="ARBA00057282"/>
    </source>
</evidence>
<evidence type="ECO:0000256" key="2">
    <source>
        <dbReference type="ARBA" id="ARBA00022871"/>
    </source>
</evidence>
<dbReference type="InterPro" id="IPR037383">
    <property type="entry name" value="CCDC87"/>
</dbReference>
<comment type="function">
    <text evidence="5">Plays a role in spermatogenesis, where it is important for normal sperm head morphology. Also required for the acrosome reaction and thus normal male fertility.</text>
</comment>
<dbReference type="Pfam" id="PF03999">
    <property type="entry name" value="MAP65_ASE1"/>
    <property type="match status" value="1"/>
</dbReference>
<protein>
    <recommendedName>
        <fullName evidence="7">Coiled-coil domain-containing protein 87</fullName>
    </recommendedName>
</protein>
<dbReference type="EMBL" id="CALSGD010001464">
    <property type="protein sequence ID" value="CAH6793513.1"/>
    <property type="molecule type" value="Genomic_DNA"/>
</dbReference>
<dbReference type="Proteomes" id="UP001152836">
    <property type="component" value="Unassembled WGS sequence"/>
</dbReference>
<comment type="caution">
    <text evidence="9">The sequence shown here is derived from an EMBL/GenBank/DDBJ whole genome shotgun (WGS) entry which is preliminary data.</text>
</comment>
<organism evidence="9 10">
    <name type="scientific">Phodopus roborovskii</name>
    <name type="common">Roborovski's desert hamster</name>
    <name type="synonym">Cricetulus roborovskii</name>
    <dbReference type="NCBI Taxonomy" id="109678"/>
    <lineage>
        <taxon>Eukaryota</taxon>
        <taxon>Metazoa</taxon>
        <taxon>Chordata</taxon>
        <taxon>Craniata</taxon>
        <taxon>Vertebrata</taxon>
        <taxon>Euteleostomi</taxon>
        <taxon>Mammalia</taxon>
        <taxon>Eutheria</taxon>
        <taxon>Euarchontoglires</taxon>
        <taxon>Glires</taxon>
        <taxon>Rodentia</taxon>
        <taxon>Myomorpha</taxon>
        <taxon>Muroidea</taxon>
        <taxon>Cricetidae</taxon>
        <taxon>Cricetinae</taxon>
        <taxon>Phodopus</taxon>
    </lineage>
</organism>
<gene>
    <name evidence="9" type="primary">Ccdc87</name>
    <name evidence="9" type="ORF">PHOROB_LOCUS10283</name>
</gene>
<feature type="region of interest" description="Disordered" evidence="8">
    <location>
        <begin position="849"/>
        <end position="872"/>
    </location>
</feature>
<evidence type="ECO:0000313" key="10">
    <source>
        <dbReference type="Proteomes" id="UP001152836"/>
    </source>
</evidence>
<comment type="similarity">
    <text evidence="6">Belongs to the CCDC87 family.</text>
</comment>
<keyword evidence="10" id="KW-1185">Reference proteome</keyword>
<sequence length="872" mass="99769">MDPHNQEPDLKPFYHRLLSPLTLFPRKATPPEPPKRPSQEVRTLQSIPLAKLKVGPLCRQVSKRLASSGRAARVTPKDRLCLIQVILEELKCSWQEPPTEPILNYENNQKLRKRLESYVLICSEQLFIRYLHLLVTLPATRKVFTESATLSRLAANLARDCTVFLTSPDVYRFLLADFQTLLNLEQTRGGLSKLRPPACPPGTFELCPIPWPHSTGLDQVPCSSLNLNYLVQLSRPYDFPSEPEPDPVKELKSIPQLKGRKQLLWVPSTKKEKEVEVRPLAMVPSHSPRSSEISPFPTLPIYPRLLRGQSMPCLREGWSLADELGLPPPSPHPLTPLIMAPEKKPLLFGNLVAQDLKQMTKSMAMEWAHYSPLESGLPPLLGVLTRRLTAQHHLENLHQMLKNLQEEEASGQWDLHPPSITPLHPQPVTITLKLQNQIVVQVATVQLSDRCFSDTFHVEGAGVLYNHLTGELDCKAIEEMDADRLVGNSTKEVYKELMSRVSTSHLSFDEGPQIEPSADEDWSTYLSSAFIYQDKHIPVINHDLVGSYSRKTSMSVQQLCPEKIPSLTLLQKRKSWDKRPNRGAWVNWWKTSVSAEDYLKYLTTQETDFLHVIFQMYEEEVPVELPAPVKESLEIQHPPPLLEDEERDFVPGEWNWSSVIEDSSGPGKANILSLQQRLERLWVMLEVPDQSRLDMVVKYSSNARLQQLPALIRAWERVLKPIQKRELLLGRLEWFERQASDPNRFFQKPDLVLSRLLEENRFRSYIQKKLTAMESSLTSLLEKIESVFGEPVTFKGRRYLEKMKQDKVEMLYWLQQQRRVRNLIRAQKASHQSSMFTRGSSQALIAPGNTPTTHLAKCPQTPSSFPNTQTLT</sequence>
<keyword evidence="4" id="KW-0278">Fertilization</keyword>
<dbReference type="PANTHER" id="PTHR16078:SF1">
    <property type="entry name" value="COILED-COIL DOMAIN-CONTAINING PROTEIN 87"/>
    <property type="match status" value="1"/>
</dbReference>
<evidence type="ECO:0000256" key="1">
    <source>
        <dbReference type="ARBA" id="ARBA00022782"/>
    </source>
</evidence>
<accession>A0AAU9ZNB1</accession>
<dbReference type="FunFam" id="1.20.58.1520:FF:000003">
    <property type="entry name" value="Coiled-coil domain-containing protein 87"/>
    <property type="match status" value="1"/>
</dbReference>
<dbReference type="Gene3D" id="1.20.58.1520">
    <property type="match status" value="1"/>
</dbReference>